<keyword evidence="1" id="KW-0175">Coiled coil</keyword>
<comment type="caution">
    <text evidence="2">The sequence shown here is derived from an EMBL/GenBank/DDBJ whole genome shotgun (WGS) entry which is preliminary data.</text>
</comment>
<evidence type="ECO:0000313" key="3">
    <source>
        <dbReference type="Proteomes" id="UP000070184"/>
    </source>
</evidence>
<sequence>MACMSESRKIAVLIADVVKSREIDDREGLQENLKEELERVSKESENLVSTPSIMRGDEIEVAHENALGCFLQFERLEDILFPHRLKGGIGIGTFDTGIRENVSEMDGPAFHLARDALKESKKTGGRSIVYIRSGNTEWDELINTVLSLLSAVKEDWTRREREISLFYLRNQSKTHEEISEYFDVSRPMVSKTLNSAHIKSVKAARNFLFKNLSSIEGVGERM</sequence>
<dbReference type="EMBL" id="LHXK01000003">
    <property type="protein sequence ID" value="KXA90528.1"/>
    <property type="molecule type" value="Genomic_DNA"/>
</dbReference>
<gene>
    <name evidence="2" type="ORF">AKJ61_00345</name>
</gene>
<dbReference type="Pfam" id="PF16264">
    <property type="entry name" value="SatD"/>
    <property type="match status" value="1"/>
</dbReference>
<name>A0A133U8M1_9EURY</name>
<dbReference type="InterPro" id="IPR032580">
    <property type="entry name" value="SatD"/>
</dbReference>
<protein>
    <submittedName>
        <fullName evidence="2">Uncharacterized protein</fullName>
    </submittedName>
</protein>
<dbReference type="AlphaFoldDB" id="A0A133U8M1"/>
<evidence type="ECO:0000313" key="2">
    <source>
        <dbReference type="EMBL" id="KXA90528.1"/>
    </source>
</evidence>
<evidence type="ECO:0000256" key="1">
    <source>
        <dbReference type="SAM" id="Coils"/>
    </source>
</evidence>
<proteinExistence type="predicted"/>
<dbReference type="Proteomes" id="UP000070184">
    <property type="component" value="Unassembled WGS sequence"/>
</dbReference>
<accession>A0A133U8M1</accession>
<organism evidence="2 3">
    <name type="scientific">candidate division MSBL1 archaeon SCGC-AAA259B11</name>
    <dbReference type="NCBI Taxonomy" id="1698260"/>
    <lineage>
        <taxon>Archaea</taxon>
        <taxon>Methanobacteriati</taxon>
        <taxon>Methanobacteriota</taxon>
        <taxon>candidate division MSBL1</taxon>
    </lineage>
</organism>
<feature type="coiled-coil region" evidence="1">
    <location>
        <begin position="19"/>
        <end position="50"/>
    </location>
</feature>
<reference evidence="2 3" key="1">
    <citation type="journal article" date="2016" name="Sci. Rep.">
        <title>Metabolic traits of an uncultured archaeal lineage -MSBL1- from brine pools of the Red Sea.</title>
        <authorList>
            <person name="Mwirichia R."/>
            <person name="Alam I."/>
            <person name="Rashid M."/>
            <person name="Vinu M."/>
            <person name="Ba-Alawi W."/>
            <person name="Anthony Kamau A."/>
            <person name="Kamanda Ngugi D."/>
            <person name="Goker M."/>
            <person name="Klenk H.P."/>
            <person name="Bajic V."/>
            <person name="Stingl U."/>
        </authorList>
    </citation>
    <scope>NUCLEOTIDE SEQUENCE [LARGE SCALE GENOMIC DNA]</scope>
    <source>
        <strain evidence="2">SCGC-AAA259B11</strain>
    </source>
</reference>
<keyword evidence="3" id="KW-1185">Reference proteome</keyword>